<evidence type="ECO:0000313" key="12">
    <source>
        <dbReference type="WBParaSite" id="Hba_13072"/>
    </source>
</evidence>
<evidence type="ECO:0000256" key="6">
    <source>
        <dbReference type="ARBA" id="ARBA00022968"/>
    </source>
</evidence>
<evidence type="ECO:0000256" key="7">
    <source>
        <dbReference type="ARBA" id="ARBA00022989"/>
    </source>
</evidence>
<keyword evidence="4" id="KW-0808">Transferase</keyword>
<dbReference type="WBParaSite" id="Hba_13072">
    <property type="protein sequence ID" value="Hba_13072"/>
    <property type="gene ID" value="Hba_13072"/>
</dbReference>
<keyword evidence="8 10" id="KW-0333">Golgi apparatus</keyword>
<dbReference type="EC" id="2.4.1.-" evidence="10"/>
<protein>
    <recommendedName>
        <fullName evidence="10">Hexosyltransferase</fullName>
        <ecNumber evidence="10">2.4.1.-</ecNumber>
    </recommendedName>
</protein>
<evidence type="ECO:0000256" key="1">
    <source>
        <dbReference type="ARBA" id="ARBA00004323"/>
    </source>
</evidence>
<keyword evidence="3 10" id="KW-0328">Glycosyltransferase</keyword>
<keyword evidence="7" id="KW-1133">Transmembrane helix</keyword>
<evidence type="ECO:0000256" key="2">
    <source>
        <dbReference type="ARBA" id="ARBA00008661"/>
    </source>
</evidence>
<reference evidence="12" key="1">
    <citation type="submission" date="2016-11" db="UniProtKB">
        <authorList>
            <consortium name="WormBaseParasite"/>
        </authorList>
    </citation>
    <scope>IDENTIFICATION</scope>
</reference>
<organism evidence="11 12">
    <name type="scientific">Heterorhabditis bacteriophora</name>
    <name type="common">Entomopathogenic nematode worm</name>
    <dbReference type="NCBI Taxonomy" id="37862"/>
    <lineage>
        <taxon>Eukaryota</taxon>
        <taxon>Metazoa</taxon>
        <taxon>Ecdysozoa</taxon>
        <taxon>Nematoda</taxon>
        <taxon>Chromadorea</taxon>
        <taxon>Rhabditida</taxon>
        <taxon>Rhabditina</taxon>
        <taxon>Rhabditomorpha</taxon>
        <taxon>Strongyloidea</taxon>
        <taxon>Heterorhabditidae</taxon>
        <taxon>Heterorhabditis</taxon>
    </lineage>
</organism>
<evidence type="ECO:0000256" key="10">
    <source>
        <dbReference type="RuleBase" id="RU363063"/>
    </source>
</evidence>
<dbReference type="Pfam" id="PF01762">
    <property type="entry name" value="Galactosyl_T"/>
    <property type="match status" value="1"/>
</dbReference>
<evidence type="ECO:0000256" key="8">
    <source>
        <dbReference type="ARBA" id="ARBA00023034"/>
    </source>
</evidence>
<keyword evidence="6" id="KW-0735">Signal-anchor</keyword>
<dbReference type="GO" id="GO:0006493">
    <property type="term" value="P:protein O-linked glycosylation"/>
    <property type="evidence" value="ECO:0007669"/>
    <property type="project" value="TreeGrafter"/>
</dbReference>
<evidence type="ECO:0000256" key="3">
    <source>
        <dbReference type="ARBA" id="ARBA00022676"/>
    </source>
</evidence>
<dbReference type="GO" id="GO:0000139">
    <property type="term" value="C:Golgi membrane"/>
    <property type="evidence" value="ECO:0007669"/>
    <property type="project" value="UniProtKB-SubCell"/>
</dbReference>
<dbReference type="GO" id="GO:0016758">
    <property type="term" value="F:hexosyltransferase activity"/>
    <property type="evidence" value="ECO:0007669"/>
    <property type="project" value="InterPro"/>
</dbReference>
<keyword evidence="5" id="KW-0812">Transmembrane</keyword>
<dbReference type="PANTHER" id="PTHR11214">
    <property type="entry name" value="BETA-1,3-N-ACETYLGLUCOSAMINYLTRANSFERASE"/>
    <property type="match status" value="1"/>
</dbReference>
<dbReference type="InterPro" id="IPR002659">
    <property type="entry name" value="Glyco_trans_31"/>
</dbReference>
<keyword evidence="9" id="KW-0472">Membrane</keyword>
<accession>A0A1I7X6M0</accession>
<evidence type="ECO:0000256" key="4">
    <source>
        <dbReference type="ARBA" id="ARBA00022679"/>
    </source>
</evidence>
<comment type="similarity">
    <text evidence="2 10">Belongs to the glycosyltransferase 31 family.</text>
</comment>
<name>A0A1I7X6M0_HETBA</name>
<dbReference type="Proteomes" id="UP000095283">
    <property type="component" value="Unplaced"/>
</dbReference>
<dbReference type="PANTHER" id="PTHR11214:SF391">
    <property type="entry name" value="BETA-1,3-GALACTOSYLTRANSFERASE BRE-2-RELATED"/>
    <property type="match status" value="1"/>
</dbReference>
<proteinExistence type="inferred from homology"/>
<evidence type="ECO:0000256" key="9">
    <source>
        <dbReference type="ARBA" id="ARBA00023136"/>
    </source>
</evidence>
<evidence type="ECO:0000256" key="5">
    <source>
        <dbReference type="ARBA" id="ARBA00022692"/>
    </source>
</evidence>
<dbReference type="Gene3D" id="3.90.550.50">
    <property type="match status" value="1"/>
</dbReference>
<sequence>MADCVNFLPANVAEKTQSGGTSETKPVFLQIRMPRSVVAPIESTQYRICCALQSLSCIFTFVGAMRNTLNNLHELGMTKERIPNQQLYQNILNRDVYSLNLSTPEISSSVDVIVLVSSHPDDIQLRNAIRSTWANASNSEAIKVHINNTVHLKIGKQAHPRFTVFYFQNTSVSVIFLLGKNTSADLRYEIKRHKDILQVEIEDTYLNLVYKLLSAYRWIHANYPETFVFKIDADVVINLDEIKSLLDEGAKPIIQCHINYLVSPIRNFNSRCTLVDMSSGTFLGMLGRNNICLIIAMEQCISLVP</sequence>
<keyword evidence="11" id="KW-1185">Reference proteome</keyword>
<comment type="subcellular location">
    <subcellularLocation>
        <location evidence="1 10">Golgi apparatus membrane</location>
        <topology evidence="1 10">Single-pass type II membrane protein</topology>
    </subcellularLocation>
</comment>
<evidence type="ECO:0000313" key="11">
    <source>
        <dbReference type="Proteomes" id="UP000095283"/>
    </source>
</evidence>
<dbReference type="AlphaFoldDB" id="A0A1I7X6M0"/>